<sequence length="590" mass="67110">MSDTFYPITGIPIPDGETTPARLSLFIRALRKMQDRSPVNDPFSYYQLAGIHGFPTVSWDNANVLDGFYCTHGVFTFPPWHRPYMLLYEQVIYSIMVEELIPSIPDEAAKKGWKNAAQRWRLPFWDWAVPQSDTGEYGVPQIVELEQVEVVKLGRNDKEPVQNPLYKFTNKVNGEEVSVDDPRMGAQRLRYTDNFNKCIGTSRYGDPDMDSWVHGSLDNAKVKDALEHPKGKHWETGVSIADNVYRILTTDYFKSYEAEYLSLEMIHNNIHNWTGGAEPHAMGHMSDVPVASFDPIFWLHHCNVDRLLTIWQYLNPDKWFNNPLPDHGHDSDGNPLPGPPYSPDPKSTDDLPPFHINKEGKYYSSDSARYTERLGYTYPDLLKPNVDHLEADLKNKYGKHISKLKAPVDDKKNLVPGIGVDIFPDYVINVEYDRFALGGEPYTVNFYLDTYNNQSKSSERCALGSFYNFTAPVVPDCKNCKAQKDRGVKSKAQVPITLPLQGLVRSPNYTDANSMERFHVEILLEQQLQFSVTKRSGEEIPPKKVPGLLVTVQAGEARYPRDDSLDVFKPQTYKPLWKATQYKACGAAPG</sequence>
<organism evidence="14 15">
    <name type="scientific">Aspergillus cavernicola</name>
    <dbReference type="NCBI Taxonomy" id="176166"/>
    <lineage>
        <taxon>Eukaryota</taxon>
        <taxon>Fungi</taxon>
        <taxon>Dikarya</taxon>
        <taxon>Ascomycota</taxon>
        <taxon>Pezizomycotina</taxon>
        <taxon>Eurotiomycetes</taxon>
        <taxon>Eurotiomycetidae</taxon>
        <taxon>Eurotiales</taxon>
        <taxon>Aspergillaceae</taxon>
        <taxon>Aspergillus</taxon>
        <taxon>Aspergillus subgen. Nidulantes</taxon>
    </lineage>
</organism>
<comment type="catalytic activity">
    <reaction evidence="10">
        <text>L-tyrosine + O2 = L-dopaquinone + H2O</text>
        <dbReference type="Rhea" id="RHEA:18117"/>
        <dbReference type="ChEBI" id="CHEBI:15377"/>
        <dbReference type="ChEBI" id="CHEBI:15379"/>
        <dbReference type="ChEBI" id="CHEBI:57924"/>
        <dbReference type="ChEBI" id="CHEBI:58315"/>
        <dbReference type="EC" id="1.14.18.1"/>
    </reaction>
</comment>
<reference evidence="14 15" key="1">
    <citation type="submission" date="2024-07" db="EMBL/GenBank/DDBJ databases">
        <title>Section-level genome sequencing and comparative genomics of Aspergillus sections Usti and Cavernicolus.</title>
        <authorList>
            <consortium name="Lawrence Berkeley National Laboratory"/>
            <person name="Nybo J.L."/>
            <person name="Vesth T.C."/>
            <person name="Theobald S."/>
            <person name="Frisvad J.C."/>
            <person name="Larsen T.O."/>
            <person name="Kjaerboelling I."/>
            <person name="Rothschild-Mancinelli K."/>
            <person name="Lyhne E.K."/>
            <person name="Kogle M.E."/>
            <person name="Barry K."/>
            <person name="Clum A."/>
            <person name="Na H."/>
            <person name="Ledsgaard L."/>
            <person name="Lin J."/>
            <person name="Lipzen A."/>
            <person name="Kuo A."/>
            <person name="Riley R."/>
            <person name="Mondo S."/>
            <person name="LaButti K."/>
            <person name="Haridas S."/>
            <person name="Pangalinan J."/>
            <person name="Salamov A.A."/>
            <person name="Simmons B.A."/>
            <person name="Magnuson J.K."/>
            <person name="Chen J."/>
            <person name="Drula E."/>
            <person name="Henrissat B."/>
            <person name="Wiebenga A."/>
            <person name="Lubbers R.J."/>
            <person name="Gomes A.C."/>
            <person name="Makela M.R."/>
            <person name="Stajich J."/>
            <person name="Grigoriev I.V."/>
            <person name="Mortensen U.H."/>
            <person name="De vries R.P."/>
            <person name="Baker S.E."/>
            <person name="Andersen M.R."/>
        </authorList>
    </citation>
    <scope>NUCLEOTIDE SEQUENCE [LARGE SCALE GENOMIC DNA]</scope>
    <source>
        <strain evidence="14 15">CBS 600.67</strain>
    </source>
</reference>
<dbReference type="Pfam" id="PF00264">
    <property type="entry name" value="Tyrosinase"/>
    <property type="match status" value="1"/>
</dbReference>
<dbReference type="InterPro" id="IPR008922">
    <property type="entry name" value="Di-copper_centre_dom_sf"/>
</dbReference>
<keyword evidence="15" id="KW-1185">Reference proteome</keyword>
<dbReference type="EC" id="1.14.18.1" evidence="3"/>
<evidence type="ECO:0000256" key="2">
    <source>
        <dbReference type="ARBA" id="ARBA00009928"/>
    </source>
</evidence>
<keyword evidence="8" id="KW-0470">Melanin biosynthesis</keyword>
<evidence type="ECO:0000256" key="10">
    <source>
        <dbReference type="ARBA" id="ARBA00048881"/>
    </source>
</evidence>
<dbReference type="SUPFAM" id="SSF48056">
    <property type="entry name" value="Di-copper centre-containing domain"/>
    <property type="match status" value="1"/>
</dbReference>
<name>A0ABR4IKC7_9EURO</name>
<comment type="similarity">
    <text evidence="2">Belongs to the tyrosinase family.</text>
</comment>
<dbReference type="Pfam" id="PF18132">
    <property type="entry name" value="Tyrosinase_C"/>
    <property type="match status" value="1"/>
</dbReference>
<evidence type="ECO:0000256" key="7">
    <source>
        <dbReference type="ARBA" id="ARBA00023033"/>
    </source>
</evidence>
<evidence type="ECO:0000313" key="15">
    <source>
        <dbReference type="Proteomes" id="UP001610335"/>
    </source>
</evidence>
<evidence type="ECO:0000256" key="4">
    <source>
        <dbReference type="ARBA" id="ARBA00022723"/>
    </source>
</evidence>
<evidence type="ECO:0000256" key="6">
    <source>
        <dbReference type="ARBA" id="ARBA00023008"/>
    </source>
</evidence>
<dbReference type="Gene3D" id="1.10.1280.10">
    <property type="entry name" value="Di-copper center containing domain from catechol oxidase"/>
    <property type="match status" value="1"/>
</dbReference>
<dbReference type="PANTHER" id="PTHR11474:SF76">
    <property type="entry name" value="SHKT DOMAIN-CONTAINING PROTEIN"/>
    <property type="match status" value="1"/>
</dbReference>
<feature type="domain" description="Tyrosinase copper-binding" evidence="13">
    <location>
        <begin position="294"/>
        <end position="305"/>
    </location>
</feature>
<dbReference type="InterPro" id="IPR041640">
    <property type="entry name" value="Tyrosinase_C"/>
</dbReference>
<dbReference type="PANTHER" id="PTHR11474">
    <property type="entry name" value="TYROSINASE FAMILY MEMBER"/>
    <property type="match status" value="1"/>
</dbReference>
<dbReference type="PROSITE" id="PS00498">
    <property type="entry name" value="TYROSINASE_2"/>
    <property type="match status" value="1"/>
</dbReference>
<keyword evidence="7" id="KW-0503">Monooxygenase</keyword>
<dbReference type="Proteomes" id="UP001610335">
    <property type="component" value="Unassembled WGS sequence"/>
</dbReference>
<evidence type="ECO:0000256" key="8">
    <source>
        <dbReference type="ARBA" id="ARBA00023101"/>
    </source>
</evidence>
<protein>
    <recommendedName>
        <fullName evidence="3">tyrosinase</fullName>
        <ecNumber evidence="3">1.14.18.1</ecNumber>
    </recommendedName>
</protein>
<dbReference type="InterPro" id="IPR002227">
    <property type="entry name" value="Tyrosinase_Cu-bd"/>
</dbReference>
<feature type="domain" description="Tyrosinase copper-binding" evidence="12">
    <location>
        <begin position="72"/>
        <end position="89"/>
    </location>
</feature>
<feature type="region of interest" description="Disordered" evidence="11">
    <location>
        <begin position="325"/>
        <end position="350"/>
    </location>
</feature>
<dbReference type="InterPro" id="IPR050316">
    <property type="entry name" value="Tyrosinase/Hemocyanin"/>
</dbReference>
<accession>A0ABR4IKC7</accession>
<dbReference type="PROSITE" id="PS00497">
    <property type="entry name" value="TYROSINASE_1"/>
    <property type="match status" value="1"/>
</dbReference>
<keyword evidence="6" id="KW-0186">Copper</keyword>
<evidence type="ECO:0000256" key="1">
    <source>
        <dbReference type="ARBA" id="ARBA00001973"/>
    </source>
</evidence>
<dbReference type="EMBL" id="JBFXLS010000025">
    <property type="protein sequence ID" value="KAL2827352.1"/>
    <property type="molecule type" value="Genomic_DNA"/>
</dbReference>
<gene>
    <name evidence="14" type="ORF">BDW59DRAFT_171376</name>
</gene>
<evidence type="ECO:0000256" key="11">
    <source>
        <dbReference type="SAM" id="MobiDB-lite"/>
    </source>
</evidence>
<evidence type="ECO:0000256" key="5">
    <source>
        <dbReference type="ARBA" id="ARBA00023002"/>
    </source>
</evidence>
<keyword evidence="4" id="KW-0479">Metal-binding</keyword>
<comment type="caution">
    <text evidence="14">The sequence shown here is derived from an EMBL/GenBank/DDBJ whole genome shotgun (WGS) entry which is preliminary data.</text>
</comment>
<dbReference type="Gene3D" id="2.60.310.20">
    <property type="match status" value="1"/>
</dbReference>
<keyword evidence="5" id="KW-0560">Oxidoreductase</keyword>
<evidence type="ECO:0000313" key="14">
    <source>
        <dbReference type="EMBL" id="KAL2827352.1"/>
    </source>
</evidence>
<dbReference type="PRINTS" id="PR00092">
    <property type="entry name" value="TYROSINASE"/>
</dbReference>
<evidence type="ECO:0000256" key="9">
    <source>
        <dbReference type="ARBA" id="ARBA00048233"/>
    </source>
</evidence>
<evidence type="ECO:0000256" key="3">
    <source>
        <dbReference type="ARBA" id="ARBA00011906"/>
    </source>
</evidence>
<evidence type="ECO:0000259" key="12">
    <source>
        <dbReference type="PROSITE" id="PS00497"/>
    </source>
</evidence>
<comment type="cofactor">
    <cofactor evidence="1">
        <name>Cu(2+)</name>
        <dbReference type="ChEBI" id="CHEBI:29036"/>
    </cofactor>
</comment>
<comment type="catalytic activity">
    <reaction evidence="9">
        <text>2 L-dopa + O2 = 2 L-dopaquinone + 2 H2O</text>
        <dbReference type="Rhea" id="RHEA:34287"/>
        <dbReference type="ChEBI" id="CHEBI:15377"/>
        <dbReference type="ChEBI" id="CHEBI:15379"/>
        <dbReference type="ChEBI" id="CHEBI:57504"/>
        <dbReference type="ChEBI" id="CHEBI:57924"/>
        <dbReference type="EC" id="1.14.18.1"/>
    </reaction>
</comment>
<evidence type="ECO:0000259" key="13">
    <source>
        <dbReference type="PROSITE" id="PS00498"/>
    </source>
</evidence>
<proteinExistence type="inferred from homology"/>